<dbReference type="GO" id="GO:0016616">
    <property type="term" value="F:oxidoreductase activity, acting on the CH-OH group of donors, NAD or NADP as acceptor"/>
    <property type="evidence" value="ECO:0007669"/>
    <property type="project" value="UniProtKB-ARBA"/>
</dbReference>
<dbReference type="InterPro" id="IPR036291">
    <property type="entry name" value="NAD(P)-bd_dom_sf"/>
</dbReference>
<keyword evidence="4" id="KW-1185">Reference proteome</keyword>
<dbReference type="InterPro" id="IPR020843">
    <property type="entry name" value="ER"/>
</dbReference>
<evidence type="ECO:0000256" key="1">
    <source>
        <dbReference type="ARBA" id="ARBA00023002"/>
    </source>
</evidence>
<dbReference type="PROSITE" id="PS00059">
    <property type="entry name" value="ADH_ZINC"/>
    <property type="match status" value="1"/>
</dbReference>
<dbReference type="InterPro" id="IPR011032">
    <property type="entry name" value="GroES-like_sf"/>
</dbReference>
<keyword evidence="1 3" id="KW-0560">Oxidoreductase</keyword>
<dbReference type="Pfam" id="PF13602">
    <property type="entry name" value="ADH_zinc_N_2"/>
    <property type="match status" value="1"/>
</dbReference>
<dbReference type="RefSeq" id="WP_014265414.1">
    <property type="nucleotide sequence ID" value="NC_016631.1"/>
</dbReference>
<dbReference type="EC" id="1.6.5.5" evidence="3"/>
<evidence type="ECO:0000313" key="3">
    <source>
        <dbReference type="EMBL" id="AEU36536.1"/>
    </source>
</evidence>
<dbReference type="AlphaFoldDB" id="G8NVF5"/>
<dbReference type="GO" id="GO:0003960">
    <property type="term" value="F:quinone reductase (NADPH) activity"/>
    <property type="evidence" value="ECO:0007669"/>
    <property type="project" value="UniProtKB-EC"/>
</dbReference>
<dbReference type="SMART" id="SM00829">
    <property type="entry name" value="PKS_ER"/>
    <property type="match status" value="1"/>
</dbReference>
<feature type="domain" description="Enoyl reductase (ER)" evidence="2">
    <location>
        <begin position="12"/>
        <end position="302"/>
    </location>
</feature>
<dbReference type="InterPro" id="IPR002328">
    <property type="entry name" value="ADH_Zn_CS"/>
</dbReference>
<protein>
    <submittedName>
        <fullName evidence="3">NADPH:quinone reductase</fullName>
        <ecNumber evidence="3">1.6.5.5</ecNumber>
    </submittedName>
</protein>
<reference evidence="3 4" key="1">
    <citation type="submission" date="2011-11" db="EMBL/GenBank/DDBJ databases">
        <title>Complete sequence of Granulicella mallensis MP5ACTX8.</title>
        <authorList>
            <consortium name="US DOE Joint Genome Institute"/>
            <person name="Lucas S."/>
            <person name="Copeland A."/>
            <person name="Lapidus A."/>
            <person name="Cheng J.-F."/>
            <person name="Goodwin L."/>
            <person name="Pitluck S."/>
            <person name="Peters L."/>
            <person name="Lu M."/>
            <person name="Detter J.C."/>
            <person name="Han C."/>
            <person name="Tapia R."/>
            <person name="Land M."/>
            <person name="Hauser L."/>
            <person name="Kyrpides N."/>
            <person name="Ivanova N."/>
            <person name="Mikhailova N."/>
            <person name="Pagani I."/>
            <person name="Rawat S."/>
            <person name="Mannisto M."/>
            <person name="Haggblom M."/>
            <person name="Woyke T."/>
        </authorList>
    </citation>
    <scope>NUCLEOTIDE SEQUENCE [LARGE SCALE GENOMIC DNA]</scope>
    <source>
        <strain evidence="4">ATCC BAA-1857 / DSM 23137 / MP5ACTX8</strain>
    </source>
</reference>
<dbReference type="PANTHER" id="PTHR11695">
    <property type="entry name" value="ALCOHOL DEHYDROGENASE RELATED"/>
    <property type="match status" value="1"/>
</dbReference>
<dbReference type="Pfam" id="PF08240">
    <property type="entry name" value="ADH_N"/>
    <property type="match status" value="1"/>
</dbReference>
<dbReference type="HOGENOM" id="CLU_026673_3_3_0"/>
<sequence>MAEMKTMEFTDELNLQLVRRPVPEPQAGEVLIQVSAVGVTPTEKLWYPTSHYADGTARSKAIPGHEFSGIVVGLGTGVTSYRRGDAVFGLNDWFAEGATAEFCITRPSNLSLKPSSLSHVEAASAPIGSLTAWQGLHVRAKLRKGERVLIHGGAGAVGLFAVQLAKSQGAYVIATSSKANIDFVRQLGANEVIDYRERRFEEAGLVDVIFDTVGGETLDRSWDLLKPGGRLVTIAADAESSTDPRVKSAFFIVEQDGEQLAALGKLFDSGELKAFVKAELPMEDADHAYSGLIAGNPGKLIIRTKD</sequence>
<dbReference type="InterPro" id="IPR013154">
    <property type="entry name" value="ADH-like_N"/>
</dbReference>
<evidence type="ECO:0000259" key="2">
    <source>
        <dbReference type="SMART" id="SM00829"/>
    </source>
</evidence>
<dbReference type="CDD" id="cd05289">
    <property type="entry name" value="MDR_like_2"/>
    <property type="match status" value="1"/>
</dbReference>
<dbReference type="SUPFAM" id="SSF51735">
    <property type="entry name" value="NAD(P)-binding Rossmann-fold domains"/>
    <property type="match status" value="1"/>
</dbReference>
<dbReference type="OrthoDB" id="9792162at2"/>
<proteinExistence type="predicted"/>
<dbReference type="Gene3D" id="3.90.180.10">
    <property type="entry name" value="Medium-chain alcohol dehydrogenases, catalytic domain"/>
    <property type="match status" value="1"/>
</dbReference>
<accession>G8NVF5</accession>
<dbReference type="eggNOG" id="COG0604">
    <property type="taxonomic scope" value="Bacteria"/>
</dbReference>
<dbReference type="SUPFAM" id="SSF50129">
    <property type="entry name" value="GroES-like"/>
    <property type="match status" value="1"/>
</dbReference>
<organism evidence="3 4">
    <name type="scientific">Granulicella mallensis (strain ATCC BAA-1857 / DSM 23137 / MP5ACTX8)</name>
    <dbReference type="NCBI Taxonomy" id="682795"/>
    <lineage>
        <taxon>Bacteria</taxon>
        <taxon>Pseudomonadati</taxon>
        <taxon>Acidobacteriota</taxon>
        <taxon>Terriglobia</taxon>
        <taxon>Terriglobales</taxon>
        <taxon>Acidobacteriaceae</taxon>
        <taxon>Granulicella</taxon>
    </lineage>
</organism>
<dbReference type="STRING" id="682795.AciX8_2218"/>
<dbReference type="GO" id="GO:0008270">
    <property type="term" value="F:zinc ion binding"/>
    <property type="evidence" value="ECO:0007669"/>
    <property type="project" value="InterPro"/>
</dbReference>
<dbReference type="Gene3D" id="3.40.50.720">
    <property type="entry name" value="NAD(P)-binding Rossmann-like Domain"/>
    <property type="match status" value="1"/>
</dbReference>
<gene>
    <name evidence="3" type="ordered locus">AciX8_2218</name>
</gene>
<dbReference type="PANTHER" id="PTHR11695:SF294">
    <property type="entry name" value="RETICULON-4-INTERACTING PROTEIN 1, MITOCHONDRIAL"/>
    <property type="match status" value="1"/>
</dbReference>
<dbReference type="KEGG" id="gma:AciX8_2218"/>
<dbReference type="EMBL" id="CP003130">
    <property type="protein sequence ID" value="AEU36536.1"/>
    <property type="molecule type" value="Genomic_DNA"/>
</dbReference>
<name>G8NVF5_GRAMM</name>
<dbReference type="Proteomes" id="UP000007113">
    <property type="component" value="Chromosome"/>
</dbReference>
<evidence type="ECO:0000313" key="4">
    <source>
        <dbReference type="Proteomes" id="UP000007113"/>
    </source>
</evidence>
<dbReference type="InterPro" id="IPR050700">
    <property type="entry name" value="YIM1/Zinc_Alcohol_DH_Fams"/>
</dbReference>